<feature type="compositionally biased region" description="Basic and acidic residues" evidence="1">
    <location>
        <begin position="1"/>
        <end position="12"/>
    </location>
</feature>
<name>A0A9N7RBP7_STRHE</name>
<dbReference type="CDD" id="cd00303">
    <property type="entry name" value="retropepsin_like"/>
    <property type="match status" value="1"/>
</dbReference>
<feature type="non-terminal residue" evidence="3">
    <location>
        <position position="456"/>
    </location>
</feature>
<dbReference type="Pfam" id="PF13650">
    <property type="entry name" value="Asp_protease_2"/>
    <property type="match status" value="1"/>
</dbReference>
<dbReference type="Pfam" id="PF03732">
    <property type="entry name" value="Retrotrans_gag"/>
    <property type="match status" value="1"/>
</dbReference>
<keyword evidence="4" id="KW-1185">Reference proteome</keyword>
<dbReference type="PANTHER" id="PTHR35046:SF18">
    <property type="entry name" value="RNA-DIRECTED DNA POLYMERASE"/>
    <property type="match status" value="1"/>
</dbReference>
<feature type="region of interest" description="Disordered" evidence="1">
    <location>
        <begin position="1"/>
        <end position="24"/>
    </location>
</feature>
<reference evidence="3" key="1">
    <citation type="submission" date="2019-12" db="EMBL/GenBank/DDBJ databases">
        <authorList>
            <person name="Scholes J."/>
        </authorList>
    </citation>
    <scope>NUCLEOTIDE SEQUENCE</scope>
</reference>
<evidence type="ECO:0000259" key="2">
    <source>
        <dbReference type="Pfam" id="PF03732"/>
    </source>
</evidence>
<feature type="region of interest" description="Disordered" evidence="1">
    <location>
        <begin position="181"/>
        <end position="231"/>
    </location>
</feature>
<dbReference type="InterPro" id="IPR021109">
    <property type="entry name" value="Peptidase_aspartic_dom_sf"/>
</dbReference>
<organism evidence="3 4">
    <name type="scientific">Striga hermonthica</name>
    <name type="common">Purple witchweed</name>
    <name type="synonym">Buchnera hermonthica</name>
    <dbReference type="NCBI Taxonomy" id="68872"/>
    <lineage>
        <taxon>Eukaryota</taxon>
        <taxon>Viridiplantae</taxon>
        <taxon>Streptophyta</taxon>
        <taxon>Embryophyta</taxon>
        <taxon>Tracheophyta</taxon>
        <taxon>Spermatophyta</taxon>
        <taxon>Magnoliopsida</taxon>
        <taxon>eudicotyledons</taxon>
        <taxon>Gunneridae</taxon>
        <taxon>Pentapetalae</taxon>
        <taxon>asterids</taxon>
        <taxon>lamiids</taxon>
        <taxon>Lamiales</taxon>
        <taxon>Orobanchaceae</taxon>
        <taxon>Buchnereae</taxon>
        <taxon>Striga</taxon>
    </lineage>
</organism>
<dbReference type="AlphaFoldDB" id="A0A9N7RBP7"/>
<feature type="non-terminal residue" evidence="3">
    <location>
        <position position="1"/>
    </location>
</feature>
<proteinExistence type="predicted"/>
<dbReference type="Gene3D" id="2.40.70.10">
    <property type="entry name" value="Acid Proteases"/>
    <property type="match status" value="1"/>
</dbReference>
<dbReference type="SUPFAM" id="SSF50630">
    <property type="entry name" value="Acid proteases"/>
    <property type="match status" value="1"/>
</dbReference>
<dbReference type="PANTHER" id="PTHR35046">
    <property type="entry name" value="ZINC KNUCKLE (CCHC-TYPE) FAMILY PROTEIN"/>
    <property type="match status" value="1"/>
</dbReference>
<gene>
    <name evidence="3" type="ORF">SHERM_20147</name>
</gene>
<feature type="domain" description="Retrotransposon gag" evidence="2">
    <location>
        <begin position="95"/>
        <end position="153"/>
    </location>
</feature>
<feature type="compositionally biased region" description="Low complexity" evidence="1">
    <location>
        <begin position="222"/>
        <end position="231"/>
    </location>
</feature>
<feature type="compositionally biased region" description="Polar residues" evidence="1">
    <location>
        <begin position="14"/>
        <end position="24"/>
    </location>
</feature>
<sequence>SDSSGEKVDHPKTNPVQDSFASDNIISNVGQREIIRSTESGDQSPLVLGEVGGPGDKYGEIQEFVGMAEPTLSNVANHVEDEGRNRMEMEECHIEREFLPFNYVSTMYQQLHNLRQGTRSVDEYTHDFYRLLNRVKLRDTQAQLVSRYVSGFRVGIRDMLNMFAPESVSAAHHRALLIEQQQRGRPVPPAGFQSRPYLPASSAVGSPRPAASGGQQLGRTGAPGSSSFSAGGASSSQAAGFGLSQASEVARSGGGQRCFSCGEADHRLSACPRRGGYRALVADFDGEGAAGVVYDGPPVFDEEPEPLEEHLLGDVGPALVLRRSCFSPRTTPEDSLQRHNLFESTCTVGGKVCRFIIDTGSCENVVAQEAVDRLKLSTEPHPHPYTLAWIQRGNSITVDHRVLVQFSIGPKFRDTVWCDVVPMDACHLLLGRPWLSTVRSSMTGARTLTAFCLRAL</sequence>
<accession>A0A9N7RBP7</accession>
<evidence type="ECO:0000256" key="1">
    <source>
        <dbReference type="SAM" id="MobiDB-lite"/>
    </source>
</evidence>
<protein>
    <submittedName>
        <fullName evidence="3">F-box associated ubiquitination effector family protein</fullName>
    </submittedName>
</protein>
<dbReference type="Proteomes" id="UP001153555">
    <property type="component" value="Unassembled WGS sequence"/>
</dbReference>
<evidence type="ECO:0000313" key="3">
    <source>
        <dbReference type="EMBL" id="CAA0822885.1"/>
    </source>
</evidence>
<evidence type="ECO:0000313" key="4">
    <source>
        <dbReference type="Proteomes" id="UP001153555"/>
    </source>
</evidence>
<comment type="caution">
    <text evidence="3">The sequence shown here is derived from an EMBL/GenBank/DDBJ whole genome shotgun (WGS) entry which is preliminary data.</text>
</comment>
<dbReference type="EMBL" id="CACSLK010024344">
    <property type="protein sequence ID" value="CAA0822885.1"/>
    <property type="molecule type" value="Genomic_DNA"/>
</dbReference>
<dbReference type="InterPro" id="IPR005162">
    <property type="entry name" value="Retrotrans_gag_dom"/>
</dbReference>
<dbReference type="OrthoDB" id="1934635at2759"/>